<evidence type="ECO:0000256" key="7">
    <source>
        <dbReference type="ARBA" id="ARBA00023237"/>
    </source>
</evidence>
<evidence type="ECO:0000256" key="6">
    <source>
        <dbReference type="ARBA" id="ARBA00023136"/>
    </source>
</evidence>
<feature type="signal peptide" evidence="8">
    <location>
        <begin position="1"/>
        <end position="18"/>
    </location>
</feature>
<comment type="similarity">
    <text evidence="2">Belongs to the OmpP1/FadL family.</text>
</comment>
<evidence type="ECO:0000256" key="1">
    <source>
        <dbReference type="ARBA" id="ARBA00004571"/>
    </source>
</evidence>
<reference evidence="10" key="1">
    <citation type="submission" date="2017-09" db="EMBL/GenBank/DDBJ databases">
        <authorList>
            <person name="Varghese N."/>
            <person name="Submissions S."/>
        </authorList>
    </citation>
    <scope>NUCLEOTIDE SEQUENCE [LARGE SCALE GENOMIC DNA]</scope>
    <source>
        <strain evidence="10">CGMCC 1.12641</strain>
    </source>
</reference>
<keyword evidence="10" id="KW-1185">Reference proteome</keyword>
<evidence type="ECO:0000256" key="3">
    <source>
        <dbReference type="ARBA" id="ARBA00022452"/>
    </source>
</evidence>
<dbReference type="EMBL" id="OCMF01000003">
    <property type="protein sequence ID" value="SOC80799.1"/>
    <property type="molecule type" value="Genomic_DNA"/>
</dbReference>
<evidence type="ECO:0000256" key="5">
    <source>
        <dbReference type="ARBA" id="ARBA00022729"/>
    </source>
</evidence>
<accession>A0A285X8P6</accession>
<dbReference type="PANTHER" id="PTHR35093">
    <property type="entry name" value="OUTER MEMBRANE PROTEIN NMB0088-RELATED"/>
    <property type="match status" value="1"/>
</dbReference>
<dbReference type="AlphaFoldDB" id="A0A285X8P6"/>
<evidence type="ECO:0000256" key="4">
    <source>
        <dbReference type="ARBA" id="ARBA00022692"/>
    </source>
</evidence>
<dbReference type="PANTHER" id="PTHR35093:SF8">
    <property type="entry name" value="OUTER MEMBRANE PROTEIN NMB0088-RELATED"/>
    <property type="match status" value="1"/>
</dbReference>
<gene>
    <name evidence="9" type="ORF">SAMN06296241_2356</name>
</gene>
<keyword evidence="4" id="KW-0812">Transmembrane</keyword>
<sequence>MKKLIFAFAAILSMTAEAQNIIDAVRYSSTDLNGTARYRAMSGAFGALGGDLSALNVNPAGSAVFLNSFTTFTLNVENAENEVSFMNGFNTNSNTDVDLGQAGAVFVFNNRDEDAAWRKFTLGFNYNKSASFEDDFLAFGTNTKTINNYFLGFTEGVPLDLLEIGNTNLDRKYADLGERHGFGAQQAFLGYQGYLFDYTPENTNAPFAPYTSNVAAGIFDQEYGYAATGLNGKFSFNFATQYQDILYLGLNLNTHFLNYDRVTTFFETNSNNGSEINEIFFEDRLSTLGSGFSLQLGALAKAGESLRIGAAYESPTWYTISEETSQYLETYSEELGEAIVDPQVVNIYPDYKLQTPSKYTGSLAYLFGPSALISFDYSYKDYSSTKFKPKDDPAFMNQNDIISNGLKGASEFRIGGEYRIEAWSLRAGYRFEESPYTNETTIGDLQGYSAGLGYNFGNVRLDLSYDNWERDSNPQLYQTGLTDRMAIAKNNSNFILSLSFGI</sequence>
<dbReference type="Pfam" id="PF03349">
    <property type="entry name" value="Toluene_X"/>
    <property type="match status" value="1"/>
</dbReference>
<dbReference type="Gene3D" id="2.40.160.60">
    <property type="entry name" value="Outer membrane protein transport protein (OMPP1/FadL/TodX)"/>
    <property type="match status" value="1"/>
</dbReference>
<keyword evidence="3" id="KW-1134">Transmembrane beta strand</keyword>
<evidence type="ECO:0000256" key="8">
    <source>
        <dbReference type="SAM" id="SignalP"/>
    </source>
</evidence>
<dbReference type="InterPro" id="IPR005017">
    <property type="entry name" value="OMPP1/FadL/TodX"/>
</dbReference>
<dbReference type="SUPFAM" id="SSF56935">
    <property type="entry name" value="Porins"/>
    <property type="match status" value="1"/>
</dbReference>
<name>A0A285X8P6_9FLAO</name>
<dbReference type="GO" id="GO:0015483">
    <property type="term" value="F:long-chain fatty acid transporting porin activity"/>
    <property type="evidence" value="ECO:0007669"/>
    <property type="project" value="TreeGrafter"/>
</dbReference>
<keyword evidence="6" id="KW-0472">Membrane</keyword>
<keyword evidence="5 8" id="KW-0732">Signal</keyword>
<evidence type="ECO:0000256" key="2">
    <source>
        <dbReference type="ARBA" id="ARBA00008163"/>
    </source>
</evidence>
<feature type="chain" id="PRO_5012764027" evidence="8">
    <location>
        <begin position="19"/>
        <end position="502"/>
    </location>
</feature>
<keyword evidence="7" id="KW-0998">Cell outer membrane</keyword>
<protein>
    <submittedName>
        <fullName evidence="9">Outer membrane protein transport protein (OMPP1/FadL/TodX)</fullName>
    </submittedName>
</protein>
<evidence type="ECO:0000313" key="9">
    <source>
        <dbReference type="EMBL" id="SOC80799.1"/>
    </source>
</evidence>
<comment type="subcellular location">
    <subcellularLocation>
        <location evidence="1">Cell outer membrane</location>
        <topology evidence="1">Multi-pass membrane protein</topology>
    </subcellularLocation>
</comment>
<dbReference type="GO" id="GO:0009279">
    <property type="term" value="C:cell outer membrane"/>
    <property type="evidence" value="ECO:0007669"/>
    <property type="project" value="UniProtKB-SubCell"/>
</dbReference>
<dbReference type="RefSeq" id="WP_097056580.1">
    <property type="nucleotide sequence ID" value="NZ_OCMF01000003.1"/>
</dbReference>
<dbReference type="OrthoDB" id="9765571at2"/>
<evidence type="ECO:0000313" key="10">
    <source>
        <dbReference type="Proteomes" id="UP000219193"/>
    </source>
</evidence>
<organism evidence="9 10">
    <name type="scientific">Salinimicrobium sediminis</name>
    <dbReference type="NCBI Taxonomy" id="1343891"/>
    <lineage>
        <taxon>Bacteria</taxon>
        <taxon>Pseudomonadati</taxon>
        <taxon>Bacteroidota</taxon>
        <taxon>Flavobacteriia</taxon>
        <taxon>Flavobacteriales</taxon>
        <taxon>Flavobacteriaceae</taxon>
        <taxon>Salinimicrobium</taxon>
    </lineage>
</organism>
<proteinExistence type="inferred from homology"/>
<dbReference type="Proteomes" id="UP000219193">
    <property type="component" value="Unassembled WGS sequence"/>
</dbReference>